<proteinExistence type="inferred from homology"/>
<dbReference type="EMBL" id="VORV01000007">
    <property type="protein sequence ID" value="TXD77428.1"/>
    <property type="molecule type" value="Genomic_DNA"/>
</dbReference>
<reference evidence="5 7" key="1">
    <citation type="submission" date="2018-06" db="EMBL/GenBank/DDBJ databases">
        <title>Genomic Encyclopedia of Archaeal and Bacterial Type Strains, Phase II (KMG-II): from individual species to whole genera.</title>
        <authorList>
            <person name="Goeker M."/>
        </authorList>
    </citation>
    <scope>NUCLEOTIDE SEQUENCE [LARGE SCALE GENOMIC DNA]</scope>
    <source>
        <strain evidence="5 7">DSM 22686</strain>
    </source>
</reference>
<dbReference type="EMBL" id="QKZU01000004">
    <property type="protein sequence ID" value="PZX59302.1"/>
    <property type="molecule type" value="Genomic_DNA"/>
</dbReference>
<keyword evidence="2" id="KW-0560">Oxidoreductase</keyword>
<evidence type="ECO:0000313" key="8">
    <source>
        <dbReference type="Proteomes" id="UP000321927"/>
    </source>
</evidence>
<dbReference type="InterPro" id="IPR057326">
    <property type="entry name" value="KR_dom"/>
</dbReference>
<name>A0A2W7T7U2_9BACT</name>
<dbReference type="Proteomes" id="UP000321927">
    <property type="component" value="Unassembled WGS sequence"/>
</dbReference>
<dbReference type="Gene3D" id="3.40.50.720">
    <property type="entry name" value="NAD(P)-binding Rossmann-like Domain"/>
    <property type="match status" value="1"/>
</dbReference>
<keyword evidence="8" id="KW-1185">Reference proteome</keyword>
<dbReference type="SUPFAM" id="SSF51735">
    <property type="entry name" value="NAD(P)-binding Rossmann-fold domains"/>
    <property type="match status" value="1"/>
</dbReference>
<dbReference type="GO" id="GO:0016491">
    <property type="term" value="F:oxidoreductase activity"/>
    <property type="evidence" value="ECO:0007669"/>
    <property type="project" value="UniProtKB-KW"/>
</dbReference>
<evidence type="ECO:0000256" key="3">
    <source>
        <dbReference type="RuleBase" id="RU000363"/>
    </source>
</evidence>
<evidence type="ECO:0000256" key="2">
    <source>
        <dbReference type="ARBA" id="ARBA00023002"/>
    </source>
</evidence>
<evidence type="ECO:0000313" key="6">
    <source>
        <dbReference type="EMBL" id="TXD77428.1"/>
    </source>
</evidence>
<protein>
    <submittedName>
        <fullName evidence="6">SDR family oxidoreductase</fullName>
    </submittedName>
    <submittedName>
        <fullName evidence="5">Short-subunit dehydrogenase</fullName>
    </submittedName>
</protein>
<accession>A0A2W7T7U2</accession>
<comment type="similarity">
    <text evidence="1 3">Belongs to the short-chain dehydrogenases/reductases (SDR) family.</text>
</comment>
<organism evidence="5 7">
    <name type="scientific">Algoriphagus ratkowskyi</name>
    <dbReference type="NCBI Taxonomy" id="57028"/>
    <lineage>
        <taxon>Bacteria</taxon>
        <taxon>Pseudomonadati</taxon>
        <taxon>Bacteroidota</taxon>
        <taxon>Cytophagia</taxon>
        <taxon>Cytophagales</taxon>
        <taxon>Cyclobacteriaceae</taxon>
        <taxon>Algoriphagus</taxon>
    </lineage>
</organism>
<dbReference type="GO" id="GO:0016020">
    <property type="term" value="C:membrane"/>
    <property type="evidence" value="ECO:0007669"/>
    <property type="project" value="TreeGrafter"/>
</dbReference>
<dbReference type="InterPro" id="IPR036291">
    <property type="entry name" value="NAD(P)-bd_dom_sf"/>
</dbReference>
<dbReference type="PROSITE" id="PS00061">
    <property type="entry name" value="ADH_SHORT"/>
    <property type="match status" value="1"/>
</dbReference>
<dbReference type="Proteomes" id="UP000249115">
    <property type="component" value="Unassembled WGS sequence"/>
</dbReference>
<dbReference type="RefSeq" id="WP_086501202.1">
    <property type="nucleotide sequence ID" value="NZ_MSSV01000007.1"/>
</dbReference>
<feature type="domain" description="Ketoreductase" evidence="4">
    <location>
        <begin position="9"/>
        <end position="191"/>
    </location>
</feature>
<dbReference type="PRINTS" id="PR00080">
    <property type="entry name" value="SDRFAMILY"/>
</dbReference>
<dbReference type="InterPro" id="IPR020904">
    <property type="entry name" value="Sc_DH/Rdtase_CS"/>
</dbReference>
<sequence>MKQDSLKDKVVIITGASSGIGESCALAFGKAGAKIVITGRNQDKLELSKAKLEAEGIVVLAISADAGVIDDNERMAKTVLAEFGKIDILINNAGITMRALFENLDFKVFHKVMDTNFWGTVYATKFCLPSILENKGSVIGISSVNGFRGTPARTAYTASKYAMNGFFESLRTEVMKRGVHVLVACPGFTASNIRINALDAHGSLQGDSPRDESKMMSSEEVAERILKATLKRKRDLTLTTQGWWLKFLNKWMPGRLDYIVYNQLKKEKDSPFH</sequence>
<reference evidence="6 8" key="2">
    <citation type="submission" date="2019-08" db="EMBL/GenBank/DDBJ databases">
        <title>Genome of Algoriphagus ratkowskyi IC026.</title>
        <authorList>
            <person name="Bowman J.P."/>
        </authorList>
    </citation>
    <scope>NUCLEOTIDE SEQUENCE [LARGE SCALE GENOMIC DNA]</scope>
    <source>
        <strain evidence="6 8">IC026</strain>
    </source>
</reference>
<evidence type="ECO:0000256" key="1">
    <source>
        <dbReference type="ARBA" id="ARBA00006484"/>
    </source>
</evidence>
<comment type="caution">
    <text evidence="5">The sequence shown here is derived from an EMBL/GenBank/DDBJ whole genome shotgun (WGS) entry which is preliminary data.</text>
</comment>
<dbReference type="InterPro" id="IPR002347">
    <property type="entry name" value="SDR_fam"/>
</dbReference>
<dbReference type="SMART" id="SM00822">
    <property type="entry name" value="PKS_KR"/>
    <property type="match status" value="1"/>
</dbReference>
<dbReference type="OrthoDB" id="822355at2"/>
<dbReference type="NCBIfam" id="NF004825">
    <property type="entry name" value="PRK06181.1"/>
    <property type="match status" value="1"/>
</dbReference>
<dbReference type="AlphaFoldDB" id="A0A2W7T7U2"/>
<dbReference type="Pfam" id="PF00106">
    <property type="entry name" value="adh_short"/>
    <property type="match status" value="1"/>
</dbReference>
<dbReference type="PRINTS" id="PR00081">
    <property type="entry name" value="GDHRDH"/>
</dbReference>
<dbReference type="PANTHER" id="PTHR44196">
    <property type="entry name" value="DEHYDROGENASE/REDUCTASE SDR FAMILY MEMBER 7B"/>
    <property type="match status" value="1"/>
</dbReference>
<evidence type="ECO:0000259" key="4">
    <source>
        <dbReference type="SMART" id="SM00822"/>
    </source>
</evidence>
<gene>
    <name evidence="6" type="ORF">ESW18_11530</name>
    <name evidence="5" type="ORF">LV84_01332</name>
</gene>
<evidence type="ECO:0000313" key="5">
    <source>
        <dbReference type="EMBL" id="PZX59302.1"/>
    </source>
</evidence>
<evidence type="ECO:0000313" key="7">
    <source>
        <dbReference type="Proteomes" id="UP000249115"/>
    </source>
</evidence>
<dbReference type="PANTHER" id="PTHR44196:SF1">
    <property type="entry name" value="DEHYDROGENASE_REDUCTASE SDR FAMILY MEMBER 7B"/>
    <property type="match status" value="1"/>
</dbReference>